<keyword evidence="1" id="KW-1133">Transmembrane helix</keyword>
<keyword evidence="1" id="KW-0812">Transmembrane</keyword>
<dbReference type="Proteomes" id="UP000265140">
    <property type="component" value="Chromosome 17"/>
</dbReference>
<feature type="transmembrane region" description="Helical" evidence="1">
    <location>
        <begin position="21"/>
        <end position="40"/>
    </location>
</feature>
<accession>A0AAY5JWH6</accession>
<keyword evidence="3" id="KW-1185">Reference proteome</keyword>
<keyword evidence="1" id="KW-0472">Membrane</keyword>
<organism evidence="2 3">
    <name type="scientific">Esox lucius</name>
    <name type="common">Northern pike</name>
    <dbReference type="NCBI Taxonomy" id="8010"/>
    <lineage>
        <taxon>Eukaryota</taxon>
        <taxon>Metazoa</taxon>
        <taxon>Chordata</taxon>
        <taxon>Craniata</taxon>
        <taxon>Vertebrata</taxon>
        <taxon>Euteleostomi</taxon>
        <taxon>Actinopterygii</taxon>
        <taxon>Neopterygii</taxon>
        <taxon>Teleostei</taxon>
        <taxon>Protacanthopterygii</taxon>
        <taxon>Esociformes</taxon>
        <taxon>Esocidae</taxon>
        <taxon>Esox</taxon>
    </lineage>
</organism>
<evidence type="ECO:0008006" key="4">
    <source>
        <dbReference type="Google" id="ProtNLM"/>
    </source>
</evidence>
<evidence type="ECO:0000256" key="1">
    <source>
        <dbReference type="SAM" id="Phobius"/>
    </source>
</evidence>
<sequence length="114" mass="12695">MYEVIPFVKEMLSQKPSRAMLKLYLVGSVMALLGTVLGLIECFYQSFSYGDPLDAELASLIAREQRALEAEERKRAQDVAVFSASQQITIPKKLEFEATEAQRIAGSAIRLHAT</sequence>
<dbReference type="PANTHER" id="PTHR15570">
    <property type="entry name" value="G0/G1 SWITCH PROTEIN 2"/>
    <property type="match status" value="1"/>
</dbReference>
<dbReference type="Pfam" id="PF15103">
    <property type="entry name" value="G0-G1_switch_2"/>
    <property type="match status" value="1"/>
</dbReference>
<proteinExistence type="predicted"/>
<reference evidence="2" key="2">
    <citation type="submission" date="2025-05" db="UniProtKB">
        <authorList>
            <consortium name="Ensembl"/>
        </authorList>
    </citation>
    <scope>IDENTIFICATION</scope>
</reference>
<evidence type="ECO:0000313" key="2">
    <source>
        <dbReference type="Ensembl" id="ENSELUP00000080683.1"/>
    </source>
</evidence>
<dbReference type="AlphaFoldDB" id="A0AAY5JWH6"/>
<dbReference type="Ensembl" id="ENSELUT00000096828.1">
    <property type="protein sequence ID" value="ENSELUP00000088285.1"/>
    <property type="gene ID" value="ENSELUG00000044684.1"/>
</dbReference>
<dbReference type="GeneTree" id="ENSGT00940000171293"/>
<reference evidence="2 3" key="1">
    <citation type="submission" date="2020-02" db="EMBL/GenBank/DDBJ databases">
        <title>Esox lucius (northern pike) genome, fEsoLuc1, primary haplotype.</title>
        <authorList>
            <person name="Myers G."/>
            <person name="Karagic N."/>
            <person name="Meyer A."/>
            <person name="Pippel M."/>
            <person name="Reichard M."/>
            <person name="Winkler S."/>
            <person name="Tracey A."/>
            <person name="Sims Y."/>
            <person name="Howe K."/>
            <person name="Rhie A."/>
            <person name="Formenti G."/>
            <person name="Durbin R."/>
            <person name="Fedrigo O."/>
            <person name="Jarvis E.D."/>
        </authorList>
    </citation>
    <scope>NUCLEOTIDE SEQUENCE [LARGE SCALE GENOMIC DNA]</scope>
</reference>
<dbReference type="InterPro" id="IPR016821">
    <property type="entry name" value="G0S2"/>
</dbReference>
<protein>
    <recommendedName>
        <fullName evidence="4">G0/G1 switch 2</fullName>
    </recommendedName>
</protein>
<name>A0AAY5JWH6_ESOLU</name>
<dbReference type="PANTHER" id="PTHR15570:SF2">
    <property type="entry name" value="G0_G1 SWITCH PROTEIN 2"/>
    <property type="match status" value="1"/>
</dbReference>
<dbReference type="Ensembl" id="ENSELUT00000091903.1">
    <property type="protein sequence ID" value="ENSELUP00000080683.1"/>
    <property type="gene ID" value="ENSELUG00000044684.1"/>
</dbReference>
<evidence type="ECO:0000313" key="3">
    <source>
        <dbReference type="Proteomes" id="UP000265140"/>
    </source>
</evidence>